<reference evidence="7 8" key="1">
    <citation type="submission" date="2023-08" db="EMBL/GenBank/DDBJ databases">
        <title>Nocardioides seae sp. nov., a bacterium isolated from a soil.</title>
        <authorList>
            <person name="Wang X."/>
        </authorList>
    </citation>
    <scope>NUCLEOTIDE SEQUENCE [LARGE SCALE GENOMIC DNA]</scope>
    <source>
        <strain evidence="7 8">YZH12</strain>
    </source>
</reference>
<dbReference type="EMBL" id="JAVYII010000006">
    <property type="protein sequence ID" value="MDT9594277.1"/>
    <property type="molecule type" value="Genomic_DNA"/>
</dbReference>
<dbReference type="GO" id="GO:0032259">
    <property type="term" value="P:methylation"/>
    <property type="evidence" value="ECO:0007669"/>
    <property type="project" value="UniProtKB-KW"/>
</dbReference>
<feature type="domain" description="Tetrapyrrole methylase" evidence="6">
    <location>
        <begin position="9"/>
        <end position="232"/>
    </location>
</feature>
<evidence type="ECO:0000313" key="8">
    <source>
        <dbReference type="Proteomes" id="UP001268542"/>
    </source>
</evidence>
<name>A0ABU3PYD9_9ACTN</name>
<dbReference type="RefSeq" id="WP_315733861.1">
    <property type="nucleotide sequence ID" value="NZ_JAVYII010000006.1"/>
</dbReference>
<evidence type="ECO:0000256" key="2">
    <source>
        <dbReference type="ARBA" id="ARBA00022573"/>
    </source>
</evidence>
<evidence type="ECO:0000256" key="5">
    <source>
        <dbReference type="ARBA" id="ARBA00022691"/>
    </source>
</evidence>
<evidence type="ECO:0000256" key="4">
    <source>
        <dbReference type="ARBA" id="ARBA00022679"/>
    </source>
</evidence>
<dbReference type="SUPFAM" id="SSF53790">
    <property type="entry name" value="Tetrapyrrole methylase"/>
    <property type="match status" value="1"/>
</dbReference>
<dbReference type="PIRSF" id="PIRSF036525">
    <property type="entry name" value="CobF"/>
    <property type="match status" value="1"/>
</dbReference>
<dbReference type="PANTHER" id="PTHR43467">
    <property type="entry name" value="COBALT-PRECORRIN-2 C(20)-METHYLTRANSFERASE"/>
    <property type="match status" value="1"/>
</dbReference>
<dbReference type="CDD" id="cd11643">
    <property type="entry name" value="Precorrin-6A-synthase"/>
    <property type="match status" value="1"/>
</dbReference>
<dbReference type="Pfam" id="PF00590">
    <property type="entry name" value="TP_methylase"/>
    <property type="match status" value="1"/>
</dbReference>
<dbReference type="InterPro" id="IPR014776">
    <property type="entry name" value="4pyrrole_Mease_sub2"/>
</dbReference>
<keyword evidence="3 7" id="KW-0489">Methyltransferase</keyword>
<comment type="pathway">
    <text evidence="1">Cofactor biosynthesis; adenosylcobalamin biosynthesis.</text>
</comment>
<protein>
    <submittedName>
        <fullName evidence="7">Precorrin-6A synthase (Deacetylating)</fullName>
        <ecNumber evidence="7">2.1.1.152</ecNumber>
    </submittedName>
</protein>
<comment type="caution">
    <text evidence="7">The sequence shown here is derived from an EMBL/GenBank/DDBJ whole genome shotgun (WGS) entry which is preliminary data.</text>
</comment>
<dbReference type="PANTHER" id="PTHR43467:SF1">
    <property type="entry name" value="PRECORRIN-6A SYNTHASE [DEACETYLATING]"/>
    <property type="match status" value="1"/>
</dbReference>
<keyword evidence="5" id="KW-0949">S-adenosyl-L-methionine</keyword>
<accession>A0ABU3PYD9</accession>
<sequence>MSAGASGRTLHVVGIGCGDPAHLTGQAVAALGTAAYALAPRKARGDGGADPLVEVRRRVLAAAAPDLELVEVADPERDRSARVAGDAEAYRGAVADWHGARAEAYERVLLERPGDAAFLVWGDPAFYDSTLRIVDAMLARGRVGADVRVVPGISSLQLLAAAHRIVLHEVGQPITVTTGRRLGEAVAAGAENVLVMLNATLELDGLEDWTIWWGANLAAPDERLVAGRVGDVLDEIRATRAAVKDAAGWVMDAYLLRRP</sequence>
<dbReference type="InterPro" id="IPR014777">
    <property type="entry name" value="4pyrrole_Mease_sub1"/>
</dbReference>
<keyword evidence="2" id="KW-0169">Cobalamin biosynthesis</keyword>
<dbReference type="NCBIfam" id="TIGR02434">
    <property type="entry name" value="CobF"/>
    <property type="match status" value="1"/>
</dbReference>
<organism evidence="7 8">
    <name type="scientific">Nocardioides imazamoxiresistens</name>
    <dbReference type="NCBI Taxonomy" id="3231893"/>
    <lineage>
        <taxon>Bacteria</taxon>
        <taxon>Bacillati</taxon>
        <taxon>Actinomycetota</taxon>
        <taxon>Actinomycetes</taxon>
        <taxon>Propionibacteriales</taxon>
        <taxon>Nocardioidaceae</taxon>
        <taxon>Nocardioides</taxon>
    </lineage>
</organism>
<dbReference type="Gene3D" id="3.30.950.10">
    <property type="entry name" value="Methyltransferase, Cobalt-precorrin-4 Transmethylase, Domain 2"/>
    <property type="match status" value="1"/>
</dbReference>
<evidence type="ECO:0000259" key="6">
    <source>
        <dbReference type="Pfam" id="PF00590"/>
    </source>
</evidence>
<dbReference type="EC" id="2.1.1.152" evidence="7"/>
<evidence type="ECO:0000256" key="3">
    <source>
        <dbReference type="ARBA" id="ARBA00022603"/>
    </source>
</evidence>
<gene>
    <name evidence="7" type="primary">cobF</name>
    <name evidence="7" type="ORF">RDV89_14430</name>
</gene>
<keyword evidence="8" id="KW-1185">Reference proteome</keyword>
<keyword evidence="4 7" id="KW-0808">Transferase</keyword>
<proteinExistence type="predicted"/>
<dbReference type="GO" id="GO:0043819">
    <property type="term" value="F:precorrin-6A synthase (deacetylating) activity"/>
    <property type="evidence" value="ECO:0007669"/>
    <property type="project" value="UniProtKB-EC"/>
</dbReference>
<evidence type="ECO:0000256" key="1">
    <source>
        <dbReference type="ARBA" id="ARBA00004953"/>
    </source>
</evidence>
<evidence type="ECO:0000313" key="7">
    <source>
        <dbReference type="EMBL" id="MDT9594277.1"/>
    </source>
</evidence>
<dbReference type="InterPro" id="IPR012797">
    <property type="entry name" value="CobF"/>
</dbReference>
<dbReference type="InterPro" id="IPR000878">
    <property type="entry name" value="4pyrrol_Mease"/>
</dbReference>
<dbReference type="Gene3D" id="3.40.1010.10">
    <property type="entry name" value="Cobalt-precorrin-4 Transmethylase, Domain 1"/>
    <property type="match status" value="1"/>
</dbReference>
<dbReference type="Proteomes" id="UP001268542">
    <property type="component" value="Unassembled WGS sequence"/>
</dbReference>
<dbReference type="InterPro" id="IPR035996">
    <property type="entry name" value="4pyrrol_Methylase_sf"/>
</dbReference>